<dbReference type="PANTHER" id="PTHR24305">
    <property type="entry name" value="CYTOCHROME P450"/>
    <property type="match status" value="1"/>
</dbReference>
<dbReference type="Gene3D" id="1.10.630.10">
    <property type="entry name" value="Cytochrome P450"/>
    <property type="match status" value="1"/>
</dbReference>
<dbReference type="PANTHER" id="PTHR24305:SF166">
    <property type="entry name" value="CYTOCHROME P450 12A4, MITOCHONDRIAL-RELATED"/>
    <property type="match status" value="1"/>
</dbReference>
<evidence type="ECO:0000256" key="3">
    <source>
        <dbReference type="ARBA" id="ARBA00004721"/>
    </source>
</evidence>
<name>A0A369J5L8_HYPMA</name>
<evidence type="ECO:0000256" key="12">
    <source>
        <dbReference type="ARBA" id="ARBA00023136"/>
    </source>
</evidence>
<dbReference type="Proteomes" id="UP000076154">
    <property type="component" value="Unassembled WGS sequence"/>
</dbReference>
<proteinExistence type="inferred from homology"/>
<dbReference type="InterPro" id="IPR002401">
    <property type="entry name" value="Cyt_P450_E_grp-I"/>
</dbReference>
<dbReference type="InterPro" id="IPR050121">
    <property type="entry name" value="Cytochrome_P450_monoxygenase"/>
</dbReference>
<evidence type="ECO:0008006" key="16">
    <source>
        <dbReference type="Google" id="ProtNLM"/>
    </source>
</evidence>
<dbReference type="STRING" id="39966.A0A369J5L8"/>
<keyword evidence="5 13" id="KW-0349">Heme</keyword>
<keyword evidence="11" id="KW-0503">Monooxygenase</keyword>
<evidence type="ECO:0000256" key="4">
    <source>
        <dbReference type="ARBA" id="ARBA00010617"/>
    </source>
</evidence>
<evidence type="ECO:0000313" key="15">
    <source>
        <dbReference type="Proteomes" id="UP000076154"/>
    </source>
</evidence>
<evidence type="ECO:0000313" key="14">
    <source>
        <dbReference type="EMBL" id="RDB17349.1"/>
    </source>
</evidence>
<dbReference type="InParanoid" id="A0A369J5L8"/>
<comment type="cofactor">
    <cofactor evidence="1 13">
        <name>heme</name>
        <dbReference type="ChEBI" id="CHEBI:30413"/>
    </cofactor>
</comment>
<dbReference type="InterPro" id="IPR001128">
    <property type="entry name" value="Cyt_P450"/>
</dbReference>
<comment type="caution">
    <text evidence="14">The sequence shown here is derived from an EMBL/GenBank/DDBJ whole genome shotgun (WGS) entry which is preliminary data.</text>
</comment>
<organism evidence="14 15">
    <name type="scientific">Hypsizygus marmoreus</name>
    <name type="common">White beech mushroom</name>
    <name type="synonym">Agaricus marmoreus</name>
    <dbReference type="NCBI Taxonomy" id="39966"/>
    <lineage>
        <taxon>Eukaryota</taxon>
        <taxon>Fungi</taxon>
        <taxon>Dikarya</taxon>
        <taxon>Basidiomycota</taxon>
        <taxon>Agaricomycotina</taxon>
        <taxon>Agaricomycetes</taxon>
        <taxon>Agaricomycetidae</taxon>
        <taxon>Agaricales</taxon>
        <taxon>Tricholomatineae</taxon>
        <taxon>Lyophyllaceae</taxon>
        <taxon>Hypsizygus</taxon>
    </lineage>
</organism>
<reference evidence="14" key="1">
    <citation type="submission" date="2018-04" db="EMBL/GenBank/DDBJ databases">
        <title>Whole genome sequencing of Hypsizygus marmoreus.</title>
        <authorList>
            <person name="Choi I.-G."/>
            <person name="Min B."/>
            <person name="Kim J.-G."/>
            <person name="Kim S."/>
            <person name="Oh Y.-L."/>
            <person name="Kong W.-S."/>
            <person name="Park H."/>
            <person name="Jeong J."/>
            <person name="Song E.-S."/>
        </authorList>
    </citation>
    <scope>NUCLEOTIDE SEQUENCE [LARGE SCALE GENOMIC DNA]</scope>
    <source>
        <strain evidence="14">51987-8</strain>
    </source>
</reference>
<evidence type="ECO:0000256" key="9">
    <source>
        <dbReference type="ARBA" id="ARBA00023002"/>
    </source>
</evidence>
<dbReference type="SUPFAM" id="SSF48264">
    <property type="entry name" value="Cytochrome P450"/>
    <property type="match status" value="1"/>
</dbReference>
<dbReference type="PRINTS" id="PR00385">
    <property type="entry name" value="P450"/>
</dbReference>
<dbReference type="GO" id="GO:0004497">
    <property type="term" value="F:monooxygenase activity"/>
    <property type="evidence" value="ECO:0007669"/>
    <property type="project" value="UniProtKB-KW"/>
</dbReference>
<keyword evidence="7 13" id="KW-0479">Metal-binding</keyword>
<comment type="subcellular location">
    <subcellularLocation>
        <location evidence="2">Membrane</location>
    </subcellularLocation>
</comment>
<dbReference type="GO" id="GO:0020037">
    <property type="term" value="F:heme binding"/>
    <property type="evidence" value="ECO:0007669"/>
    <property type="project" value="InterPro"/>
</dbReference>
<dbReference type="GO" id="GO:0005506">
    <property type="term" value="F:iron ion binding"/>
    <property type="evidence" value="ECO:0007669"/>
    <property type="project" value="InterPro"/>
</dbReference>
<sequence>MLPTVFEGVCILFVVWPLLRIFKRLLTRTTLDNVPGPAPESWLTGNLTKLYDFNAFKTHREIEETYGSIMKFYGVLGETQLYVSDPRALHHIFVKDQDVFVEPEEYYAVNGIHFGEGILNSKGDKHRRHRKLLGPAFNITQMRQLAPVFYEVTNKLKGSFEGKLLHGPEEIDILSWMTRIALELMGQAGLGYSFDTLADGDAPGAFARAVKELFPTEDQMILARQYILPWAMKIGPPGFRRYIVNHVPWKALHDVRDIIDTIEGYMMRIYRQKKEAFELGDDAVIGGKDILTTLLKANAVDKDRMTEAEVIGNVRALVFAALDTTSSALSATLHMLAKNPDAQQRLREEVLKASNDDESIPYDTLVDLPFLDAVCRETLRLFPPLVTVPRVTATNAILPIATPITGVDGRQLNEILIPANTPIYSSVLSSNRNPAIWGPDTYEWKPERWINGLPSTVKEASIPGIYSHLMTFLGGGHSCIGFKFSQLEMKIVLAVLVKNFEFSPSIKDKDIFWETTSISSPALMVNGEKTHQLPLVVKSFKS</sequence>
<keyword evidence="8" id="KW-1133">Transmembrane helix</keyword>
<dbReference type="Pfam" id="PF00067">
    <property type="entry name" value="p450"/>
    <property type="match status" value="1"/>
</dbReference>
<dbReference type="AlphaFoldDB" id="A0A369J5L8"/>
<keyword evidence="10 13" id="KW-0408">Iron</keyword>
<evidence type="ECO:0000256" key="5">
    <source>
        <dbReference type="ARBA" id="ARBA00022617"/>
    </source>
</evidence>
<keyword evidence="6" id="KW-0812">Transmembrane</keyword>
<evidence type="ECO:0000256" key="13">
    <source>
        <dbReference type="PIRSR" id="PIRSR602401-1"/>
    </source>
</evidence>
<comment type="pathway">
    <text evidence="3">Secondary metabolite biosynthesis; terpenoid biosynthesis.</text>
</comment>
<dbReference type="OrthoDB" id="1470350at2759"/>
<dbReference type="InterPro" id="IPR036396">
    <property type="entry name" value="Cyt_P450_sf"/>
</dbReference>
<keyword evidence="9" id="KW-0560">Oxidoreductase</keyword>
<comment type="similarity">
    <text evidence="4">Belongs to the cytochrome P450 family.</text>
</comment>
<protein>
    <recommendedName>
        <fullName evidence="16">Cytochrome P450</fullName>
    </recommendedName>
</protein>
<evidence type="ECO:0000256" key="7">
    <source>
        <dbReference type="ARBA" id="ARBA00022723"/>
    </source>
</evidence>
<dbReference type="GO" id="GO:0016020">
    <property type="term" value="C:membrane"/>
    <property type="evidence" value="ECO:0007669"/>
    <property type="project" value="UniProtKB-SubCell"/>
</dbReference>
<evidence type="ECO:0000256" key="10">
    <source>
        <dbReference type="ARBA" id="ARBA00023004"/>
    </source>
</evidence>
<dbReference type="EMBL" id="LUEZ02000113">
    <property type="protein sequence ID" value="RDB17349.1"/>
    <property type="molecule type" value="Genomic_DNA"/>
</dbReference>
<dbReference type="PRINTS" id="PR00463">
    <property type="entry name" value="EP450I"/>
</dbReference>
<evidence type="ECO:0000256" key="8">
    <source>
        <dbReference type="ARBA" id="ARBA00022989"/>
    </source>
</evidence>
<evidence type="ECO:0000256" key="11">
    <source>
        <dbReference type="ARBA" id="ARBA00023033"/>
    </source>
</evidence>
<keyword evidence="12" id="KW-0472">Membrane</keyword>
<evidence type="ECO:0000256" key="6">
    <source>
        <dbReference type="ARBA" id="ARBA00022692"/>
    </source>
</evidence>
<accession>A0A369J5L8</accession>
<feature type="binding site" description="axial binding residue" evidence="13">
    <location>
        <position position="479"/>
    </location>
    <ligand>
        <name>heme</name>
        <dbReference type="ChEBI" id="CHEBI:30413"/>
    </ligand>
    <ligandPart>
        <name>Fe</name>
        <dbReference type="ChEBI" id="CHEBI:18248"/>
    </ligandPart>
</feature>
<dbReference type="GO" id="GO:0016705">
    <property type="term" value="F:oxidoreductase activity, acting on paired donors, with incorporation or reduction of molecular oxygen"/>
    <property type="evidence" value="ECO:0007669"/>
    <property type="project" value="InterPro"/>
</dbReference>
<evidence type="ECO:0000256" key="2">
    <source>
        <dbReference type="ARBA" id="ARBA00004370"/>
    </source>
</evidence>
<evidence type="ECO:0000256" key="1">
    <source>
        <dbReference type="ARBA" id="ARBA00001971"/>
    </source>
</evidence>
<dbReference type="CDD" id="cd11069">
    <property type="entry name" value="CYP_FUM15-like"/>
    <property type="match status" value="1"/>
</dbReference>
<gene>
    <name evidence="14" type="ORF">Hypma_001992</name>
</gene>
<keyword evidence="15" id="KW-1185">Reference proteome</keyword>